<dbReference type="InterPro" id="IPR048887">
    <property type="entry name" value="NtrZ-like"/>
</dbReference>
<reference evidence="1" key="1">
    <citation type="submission" date="2018-06" db="EMBL/GenBank/DDBJ databases">
        <authorList>
            <person name="Zhirakovskaya E."/>
        </authorList>
    </citation>
    <scope>NUCLEOTIDE SEQUENCE</scope>
</reference>
<proteinExistence type="predicted"/>
<dbReference type="AlphaFoldDB" id="A0A3B0R762"/>
<accession>A0A3B0R762</accession>
<gene>
    <name evidence="1" type="ORF">MNBD_ALPHA06-456</name>
</gene>
<dbReference type="EMBL" id="UOEE01000061">
    <property type="protein sequence ID" value="VAV88322.1"/>
    <property type="molecule type" value="Genomic_DNA"/>
</dbReference>
<protein>
    <submittedName>
        <fullName evidence="1">Uncharacterized protein</fullName>
    </submittedName>
</protein>
<evidence type="ECO:0000313" key="1">
    <source>
        <dbReference type="EMBL" id="VAV88322.1"/>
    </source>
</evidence>
<organism evidence="1">
    <name type="scientific">hydrothermal vent metagenome</name>
    <dbReference type="NCBI Taxonomy" id="652676"/>
    <lineage>
        <taxon>unclassified sequences</taxon>
        <taxon>metagenomes</taxon>
        <taxon>ecological metagenomes</taxon>
    </lineage>
</organism>
<name>A0A3B0R762_9ZZZZ</name>
<sequence length="147" mass="16181">MRAWRHILTGTTLVLAMAGLAIADPVPASNALPISSDEMPWYRSFTVRSSDVSNGAFVPLKQPDIEIRASSQWGITVGLEEQDPVLDMADRMSAGAFYEFSPRFRLGGELTFTAPGDLRVSTPENSVIPVRPIDEEPMIRIESSIKF</sequence>
<dbReference type="Pfam" id="PF20841">
    <property type="entry name" value="NtrZ"/>
    <property type="match status" value="1"/>
</dbReference>